<dbReference type="SMART" id="SM00233">
    <property type="entry name" value="PH"/>
    <property type="match status" value="1"/>
</dbReference>
<feature type="region of interest" description="Disordered" evidence="9">
    <location>
        <begin position="998"/>
        <end position="1031"/>
    </location>
</feature>
<evidence type="ECO:0000259" key="12">
    <source>
        <dbReference type="PROSITE" id="PS50081"/>
    </source>
</evidence>
<reference evidence="13" key="3">
    <citation type="submission" date="2025-09" db="UniProtKB">
        <authorList>
            <consortium name="Ensembl"/>
        </authorList>
    </citation>
    <scope>IDENTIFICATION</scope>
</reference>
<proteinExistence type="predicted"/>
<feature type="region of interest" description="Disordered" evidence="9">
    <location>
        <begin position="1"/>
        <end position="20"/>
    </location>
</feature>
<dbReference type="PROSITE" id="PS00479">
    <property type="entry name" value="ZF_DAG_PE_1"/>
    <property type="match status" value="1"/>
</dbReference>
<organism evidence="13 14">
    <name type="scientific">Vombatus ursinus</name>
    <name type="common">Common wombat</name>
    <dbReference type="NCBI Taxonomy" id="29139"/>
    <lineage>
        <taxon>Eukaryota</taxon>
        <taxon>Metazoa</taxon>
        <taxon>Chordata</taxon>
        <taxon>Craniata</taxon>
        <taxon>Vertebrata</taxon>
        <taxon>Euteleostomi</taxon>
        <taxon>Mammalia</taxon>
        <taxon>Metatheria</taxon>
        <taxon>Diprotodontia</taxon>
        <taxon>Vombatidae</taxon>
        <taxon>Vombatus</taxon>
    </lineage>
</organism>
<dbReference type="CTD" id="23370"/>
<feature type="domain" description="Phorbol-ester/DAG-type" evidence="12">
    <location>
        <begin position="341"/>
        <end position="388"/>
    </location>
</feature>
<dbReference type="CDD" id="cd15794">
    <property type="entry name" value="PH_ARHGEF18"/>
    <property type="match status" value="1"/>
</dbReference>
<reference evidence="14" key="1">
    <citation type="submission" date="2018-12" db="EMBL/GenBank/DDBJ databases">
        <authorList>
            <person name="Yazar S."/>
        </authorList>
    </citation>
    <scope>NUCLEOTIDE SEQUENCE [LARGE SCALE GENOMIC DNA]</scope>
</reference>
<dbReference type="PANTHER" id="PTHR47440:SF1">
    <property type="entry name" value="RHO_RAC GUANINE NUCLEOTIDE EXCHANGE FACTOR 18"/>
    <property type="match status" value="1"/>
</dbReference>
<dbReference type="InterPro" id="IPR037744">
    <property type="entry name" value="ARHGEF18_PH"/>
</dbReference>
<keyword evidence="7" id="KW-0862">Zinc</keyword>
<evidence type="ECO:0000256" key="2">
    <source>
        <dbReference type="ARBA" id="ARBA00022490"/>
    </source>
</evidence>
<dbReference type="InterPro" id="IPR001849">
    <property type="entry name" value="PH_domain"/>
</dbReference>
<dbReference type="STRING" id="29139.ENSVURP00010001314"/>
<dbReference type="Gene3D" id="1.20.900.10">
    <property type="entry name" value="Dbl homology (DH) domain"/>
    <property type="match status" value="1"/>
</dbReference>
<dbReference type="Gene3D" id="3.30.60.20">
    <property type="match status" value="1"/>
</dbReference>
<feature type="region of interest" description="Disordered" evidence="9">
    <location>
        <begin position="1350"/>
        <end position="1374"/>
    </location>
</feature>
<evidence type="ECO:0000256" key="7">
    <source>
        <dbReference type="ARBA" id="ARBA00022833"/>
    </source>
</evidence>
<dbReference type="SUPFAM" id="SSF57889">
    <property type="entry name" value="Cysteine-rich domain"/>
    <property type="match status" value="1"/>
</dbReference>
<evidence type="ECO:0000256" key="4">
    <source>
        <dbReference type="ARBA" id="ARBA00022658"/>
    </source>
</evidence>
<feature type="region of interest" description="Disordered" evidence="9">
    <location>
        <begin position="1049"/>
        <end position="1084"/>
    </location>
</feature>
<dbReference type="PANTHER" id="PTHR47440">
    <property type="entry name" value="RIKEN CDNA A430078G23 GENE"/>
    <property type="match status" value="1"/>
</dbReference>
<evidence type="ECO:0000313" key="14">
    <source>
        <dbReference type="Proteomes" id="UP000314987"/>
    </source>
</evidence>
<dbReference type="FunFam" id="2.30.29.30:FF:000021">
    <property type="entry name" value="Rho guanine nucleotide exchange factor 2"/>
    <property type="match status" value="1"/>
</dbReference>
<feature type="compositionally biased region" description="Polar residues" evidence="9">
    <location>
        <begin position="1422"/>
        <end position="1440"/>
    </location>
</feature>
<dbReference type="GO" id="GO:0150105">
    <property type="term" value="P:protein localization to cell-cell junction"/>
    <property type="evidence" value="ECO:0007669"/>
    <property type="project" value="Ensembl"/>
</dbReference>
<dbReference type="InterPro" id="IPR000219">
    <property type="entry name" value="DH_dom"/>
</dbReference>
<evidence type="ECO:0000256" key="3">
    <source>
        <dbReference type="ARBA" id="ARBA00022553"/>
    </source>
</evidence>
<dbReference type="Proteomes" id="UP000314987">
    <property type="component" value="Unassembled WGS sequence"/>
</dbReference>
<dbReference type="InterPro" id="IPR053089">
    <property type="entry name" value="Rho_GEF18"/>
</dbReference>
<evidence type="ECO:0000259" key="11">
    <source>
        <dbReference type="PROSITE" id="PS50010"/>
    </source>
</evidence>
<feature type="compositionally biased region" description="Low complexity" evidence="9">
    <location>
        <begin position="1053"/>
        <end position="1062"/>
    </location>
</feature>
<dbReference type="SUPFAM" id="SSF48065">
    <property type="entry name" value="DBL homology domain (DH-domain)"/>
    <property type="match status" value="1"/>
</dbReference>
<dbReference type="GO" id="GO:0005886">
    <property type="term" value="C:plasma membrane"/>
    <property type="evidence" value="ECO:0007669"/>
    <property type="project" value="Ensembl"/>
</dbReference>
<feature type="region of interest" description="Disordered" evidence="9">
    <location>
        <begin position="1288"/>
        <end position="1316"/>
    </location>
</feature>
<dbReference type="SMART" id="SM00325">
    <property type="entry name" value="RhoGEF"/>
    <property type="match status" value="1"/>
</dbReference>
<dbReference type="PROSITE" id="PS50081">
    <property type="entry name" value="ZF_DAG_PE_2"/>
    <property type="match status" value="1"/>
</dbReference>
<keyword evidence="2" id="KW-0963">Cytoplasm</keyword>
<feature type="region of interest" description="Disordered" evidence="9">
    <location>
        <begin position="395"/>
        <end position="444"/>
    </location>
</feature>
<dbReference type="InterPro" id="IPR002219">
    <property type="entry name" value="PKC_DAG/PE"/>
</dbReference>
<dbReference type="GO" id="GO:0005829">
    <property type="term" value="C:cytosol"/>
    <property type="evidence" value="ECO:0007669"/>
    <property type="project" value="Ensembl"/>
</dbReference>
<keyword evidence="6" id="KW-0863">Zinc-finger</keyword>
<gene>
    <name evidence="13" type="primary">ARHGEF18</name>
</gene>
<dbReference type="GeneID" id="114029576"/>
<feature type="compositionally biased region" description="Polar residues" evidence="9">
    <location>
        <begin position="1068"/>
        <end position="1084"/>
    </location>
</feature>
<dbReference type="Ensembl" id="ENSVURT00010001502.1">
    <property type="protein sequence ID" value="ENSVURP00010001314.1"/>
    <property type="gene ID" value="ENSVURG00010001121.1"/>
</dbReference>
<evidence type="ECO:0000256" key="1">
    <source>
        <dbReference type="ARBA" id="ARBA00004496"/>
    </source>
</evidence>
<feature type="compositionally biased region" description="Low complexity" evidence="9">
    <location>
        <begin position="407"/>
        <end position="423"/>
    </location>
</feature>
<dbReference type="InterPro" id="IPR046349">
    <property type="entry name" value="C1-like_sf"/>
</dbReference>
<comment type="subcellular location">
    <subcellularLocation>
        <location evidence="1">Cytoplasm</location>
    </subcellularLocation>
</comment>
<feature type="compositionally biased region" description="Basic and acidic residues" evidence="9">
    <location>
        <begin position="317"/>
        <end position="328"/>
    </location>
</feature>
<dbReference type="GO" id="GO:0007264">
    <property type="term" value="P:small GTPase-mediated signal transduction"/>
    <property type="evidence" value="ECO:0007669"/>
    <property type="project" value="Ensembl"/>
</dbReference>
<feature type="region of interest" description="Disordered" evidence="9">
    <location>
        <begin position="1173"/>
        <end position="1213"/>
    </location>
</feature>
<dbReference type="GO" id="GO:0030036">
    <property type="term" value="P:actin cytoskeleton organization"/>
    <property type="evidence" value="ECO:0007669"/>
    <property type="project" value="Ensembl"/>
</dbReference>
<feature type="compositionally biased region" description="Polar residues" evidence="9">
    <location>
        <begin position="429"/>
        <end position="438"/>
    </location>
</feature>
<protein>
    <submittedName>
        <fullName evidence="13">Rho/Rac guanine nucleotide exchange factor 18</fullName>
    </submittedName>
</protein>
<dbReference type="Pfam" id="PF00621">
    <property type="entry name" value="RhoGEF"/>
    <property type="match status" value="1"/>
</dbReference>
<evidence type="ECO:0000256" key="9">
    <source>
        <dbReference type="SAM" id="MobiDB-lite"/>
    </source>
</evidence>
<evidence type="ECO:0000256" key="6">
    <source>
        <dbReference type="ARBA" id="ARBA00022771"/>
    </source>
</evidence>
<reference evidence="13" key="2">
    <citation type="submission" date="2025-08" db="UniProtKB">
        <authorList>
            <consortium name="Ensembl"/>
        </authorList>
    </citation>
    <scope>IDENTIFICATION</scope>
</reference>
<dbReference type="PROSITE" id="PS50003">
    <property type="entry name" value="PH_DOMAIN"/>
    <property type="match status" value="1"/>
</dbReference>
<evidence type="ECO:0000259" key="10">
    <source>
        <dbReference type="PROSITE" id="PS50003"/>
    </source>
</evidence>
<sequence length="1465" mass="165735">MAEEQEGGSVAELEEAHSSTEDLLSIDMALQGTEYYRDLGYIAPVEMTSWVPLASCSQEKPPGELVAPQLQEPGCFRQSPNGLCPEDQGVEPFPMLAHSMTTSRRHSWERPLSPLDVGRRLSLDASDLGSDEERSLPRTFASHSLNLPGGGLQAWAERTGHRATFRGRASPELPYIAMEEPMRQQEFDSSWRRLRSRSVPQTGDMVSPSRIAQNLEVSIPAAQGVEPPMLERAEKDHVSPDHVLIVQQVLQELKQYHGAKQRAHLGDDPRDSQQNITWFEFLSNEKEDDGKSEKSEKGTKVKRRLSSLRSRVTGSWQKDKGKNKEQQKEIELREKWRSINGHQLVPGTFSSCINCSLCSKPLLNRNGLQCLNCAVNVHKNCKNLLADCSNSNKLKQKDFQHKPPGSPQSSTQSSAQSLYQAASLKEQPRSTLLGSNGTPVLPRNVGMTISTRASLQAAMNTAGTLNRFGSGTGEMDDTDSGFTKFKQPTDDSLSLASSTTESIFVEDSYSASLRSEIEADAQEFEAESWSLSVELLYAKKQKKEVLKRQDVIYELIQTEVHHVRTLKIMLKVYSKALKEEMQFSSRVLNRIFPCVDDLLEMHGQFLYRLKERRRESLAEGSDQNYVIQKIGDLLVQQFSGENGERMKEKYGIFCCGHNEAVTHYKELLQQNKKFQNMIKKIGNFSIVRRLGVQECILLVTQRITKYPVLVERIIQNTEAGTEDYEDLNQALSLIKDIITQVDAKVNECEKWQRLKEIVGKMDLKSSGKLKNGLTFRKEDMLHRQLHLDGMLCWKTASGRLKDVLAVLLTDVLLLLQEKDQKYVFASVDSKPPIISLQKLIVREVANEEKAMFLISASMKGPEMYEIYTCSKEERNSWMTQIRRAVESCPDGEEEPFGEAEEDRKMAEARAVKLKEFQERLSKKDELIAQSLNEKQQIYLEMAEINSFEDLPPGSQSRFFFRGGEPSENLQGDVILKSAISEVENIQNLIYKQLGSVSCRGEDGGSGDDPSLPRRAETFGGYDSSANPNRNASFKKKVYNSDAWFKDRRNPFTSSDSQLGDLSGDSEEGSQTTEVTRVDWNSTSPGTMEPELVQRIQTLSQLLLNLQAVVAQQDSCIEMQRAMILDREKQYRLQSTRGNFLLEQEKQRNFEKQREELANVQKLQNQLKQEQQRWERERSRQQKELEHTEARLRERENESRQLRERLTQDKEELDRQREAYQHDLERLRESQRAVEKEKERIELLKKWKKQSTVPGPFPPEGAEGHALSTSSSFNGEGLEGAVQLTKSLGRTSTLSSGSDYSERPEVARRDSTTAEGRLVKSDVPIQLLSATNQIQKQAAVQQQIPTKLAVLTKGSKEKGGKSKASQRSDSSTSFDLKQQLMLNKFMGKEENTIKTRQSPSPVLASQNVIVHQESFFPADIPPSESSPLSPGNMFRPNSTPILSPPAHLPTQLPSEDDTNKEDVIFF</sequence>
<feature type="compositionally biased region" description="Basic and acidic residues" evidence="9">
    <location>
        <begin position="1299"/>
        <end position="1316"/>
    </location>
</feature>
<dbReference type="PROSITE" id="PS50010">
    <property type="entry name" value="DH_2"/>
    <property type="match status" value="1"/>
</dbReference>
<dbReference type="GO" id="GO:0008360">
    <property type="term" value="P:regulation of cell shape"/>
    <property type="evidence" value="ECO:0007669"/>
    <property type="project" value="Ensembl"/>
</dbReference>
<dbReference type="SMART" id="SM00109">
    <property type="entry name" value="C1"/>
    <property type="match status" value="1"/>
</dbReference>
<keyword evidence="14" id="KW-1185">Reference proteome</keyword>
<evidence type="ECO:0000256" key="5">
    <source>
        <dbReference type="ARBA" id="ARBA00022723"/>
    </source>
</evidence>
<dbReference type="Gene3D" id="2.30.29.30">
    <property type="entry name" value="Pleckstrin-homology domain (PH domain)/Phosphotyrosine-binding domain (PTB)"/>
    <property type="match status" value="1"/>
</dbReference>
<dbReference type="CDD" id="cd20879">
    <property type="entry name" value="C1_ARHGEF18-like"/>
    <property type="match status" value="1"/>
</dbReference>
<feature type="region of interest" description="Disordered" evidence="9">
    <location>
        <begin position="1416"/>
        <end position="1460"/>
    </location>
</feature>
<keyword evidence="5" id="KW-0479">Metal-binding</keyword>
<dbReference type="InterPro" id="IPR035899">
    <property type="entry name" value="DBL_dom_sf"/>
</dbReference>
<name>A0A4X2JPX9_VOMUR</name>
<feature type="domain" description="DH" evidence="11">
    <location>
        <begin position="547"/>
        <end position="744"/>
    </location>
</feature>
<dbReference type="GO" id="GO:0051497">
    <property type="term" value="P:negative regulation of stress fiber assembly"/>
    <property type="evidence" value="ECO:0007669"/>
    <property type="project" value="Ensembl"/>
</dbReference>
<keyword evidence="4" id="KW-0344">Guanine-nucleotide releasing factor</keyword>
<feature type="region of interest" description="Disordered" evidence="9">
    <location>
        <begin position="287"/>
        <end position="328"/>
    </location>
</feature>
<evidence type="ECO:0000256" key="8">
    <source>
        <dbReference type="ARBA" id="ARBA00023054"/>
    </source>
</evidence>
<dbReference type="SUPFAM" id="SSF50729">
    <property type="entry name" value="PH domain-like"/>
    <property type="match status" value="1"/>
</dbReference>
<dbReference type="Pfam" id="PF00130">
    <property type="entry name" value="C1_1"/>
    <property type="match status" value="1"/>
</dbReference>
<evidence type="ECO:0000313" key="13">
    <source>
        <dbReference type="Ensembl" id="ENSVURP00010001314.1"/>
    </source>
</evidence>
<dbReference type="GO" id="GO:0045177">
    <property type="term" value="C:apical part of cell"/>
    <property type="evidence" value="ECO:0007669"/>
    <property type="project" value="Ensembl"/>
</dbReference>
<feature type="compositionally biased region" description="Basic and acidic residues" evidence="9">
    <location>
        <begin position="287"/>
        <end position="299"/>
    </location>
</feature>
<feature type="region of interest" description="Disordered" evidence="9">
    <location>
        <begin position="1248"/>
        <end position="1269"/>
    </location>
</feature>
<dbReference type="CDD" id="cd00160">
    <property type="entry name" value="RhoGEF"/>
    <property type="match status" value="1"/>
</dbReference>
<dbReference type="RefSeq" id="XP_027699885.1">
    <property type="nucleotide sequence ID" value="XM_027844084.1"/>
</dbReference>
<dbReference type="Pfam" id="PF17838">
    <property type="entry name" value="PH_16"/>
    <property type="match status" value="1"/>
</dbReference>
<dbReference type="GO" id="GO:0008270">
    <property type="term" value="F:zinc ion binding"/>
    <property type="evidence" value="ECO:0007669"/>
    <property type="project" value="UniProtKB-KW"/>
</dbReference>
<dbReference type="FunFam" id="1.20.900.10:FF:000004">
    <property type="entry name" value="Rho guanine nucleotide exchange factor 2"/>
    <property type="match status" value="1"/>
</dbReference>
<feature type="compositionally biased region" description="Low complexity" evidence="9">
    <location>
        <begin position="1288"/>
        <end position="1297"/>
    </location>
</feature>
<dbReference type="GeneTree" id="ENSGT00940000157375"/>
<feature type="domain" description="PH" evidence="10">
    <location>
        <begin position="784"/>
        <end position="886"/>
    </location>
</feature>
<accession>A0A4X2JPX9</accession>
<dbReference type="InterPro" id="IPR041020">
    <property type="entry name" value="PH_16"/>
</dbReference>
<keyword evidence="3" id="KW-0597">Phosphoprotein</keyword>
<dbReference type="GO" id="GO:0005085">
    <property type="term" value="F:guanyl-nucleotide exchange factor activity"/>
    <property type="evidence" value="ECO:0007669"/>
    <property type="project" value="UniProtKB-KW"/>
</dbReference>
<dbReference type="InterPro" id="IPR011993">
    <property type="entry name" value="PH-like_dom_sf"/>
</dbReference>
<keyword evidence="8" id="KW-0175">Coiled coil</keyword>
<dbReference type="OMA" id="QSFICRR"/>